<evidence type="ECO:0000313" key="2">
    <source>
        <dbReference type="EMBL" id="RMX96605.1"/>
    </source>
</evidence>
<dbReference type="AlphaFoldDB" id="A0A3M6Y0N3"/>
<evidence type="ECO:0000313" key="3">
    <source>
        <dbReference type="Proteomes" id="UP000282582"/>
    </source>
</evidence>
<evidence type="ECO:0000256" key="1">
    <source>
        <dbReference type="SAM" id="MobiDB-lite"/>
    </source>
</evidence>
<protein>
    <submittedName>
        <fullName evidence="2">Uncharacterized protein</fullName>
    </submittedName>
</protein>
<comment type="caution">
    <text evidence="2">The sequence shown here is derived from an EMBL/GenBank/DDBJ whole genome shotgun (WGS) entry which is preliminary data.</text>
</comment>
<name>A0A3M6Y0N3_HORWE</name>
<organism evidence="2 3">
    <name type="scientific">Hortaea werneckii</name>
    <name type="common">Black yeast</name>
    <name type="synonym">Cladosporium werneckii</name>
    <dbReference type="NCBI Taxonomy" id="91943"/>
    <lineage>
        <taxon>Eukaryota</taxon>
        <taxon>Fungi</taxon>
        <taxon>Dikarya</taxon>
        <taxon>Ascomycota</taxon>
        <taxon>Pezizomycotina</taxon>
        <taxon>Dothideomycetes</taxon>
        <taxon>Dothideomycetidae</taxon>
        <taxon>Mycosphaerellales</taxon>
        <taxon>Teratosphaeriaceae</taxon>
        <taxon>Hortaea</taxon>
    </lineage>
</organism>
<feature type="compositionally biased region" description="Polar residues" evidence="1">
    <location>
        <begin position="319"/>
        <end position="331"/>
    </location>
</feature>
<dbReference type="VEuPathDB" id="FungiDB:BTJ68_07250"/>
<sequence>MSAPTEGFNPRQALQSRLATVDDDKWKKIAQTARSSLAKLGSDSDEVESINDQSDWREVFTPAAFSRRVAISAGQPINSERMMNLNELYHNESKLLRDAQDLTLSLMFRKDNDNESNQKGGIRQARRKAKALRLTDGDYLLSLRAYATMMREQVDELARRRGSTSYSSRGGVANFISHFARTLLKDFFEICQHPNEAEVLMLTEACELEDEETTELWFEQSREDVEVVNEAESLVSGEGACPHADMFEPTGQLQIGFDPNQSDGLADGSVRDAFNPATNFSVDDMLPFDWDQSINEDRISYAYARASGFREPLSESEPQRQSSPAIFKSLS</sequence>
<gene>
    <name evidence="2" type="ORF">D0868_11092</name>
</gene>
<dbReference type="Proteomes" id="UP000282582">
    <property type="component" value="Unassembled WGS sequence"/>
</dbReference>
<accession>A0A3M6Y0N3</accession>
<dbReference type="EMBL" id="QWIK01001206">
    <property type="protein sequence ID" value="RMX96605.1"/>
    <property type="molecule type" value="Genomic_DNA"/>
</dbReference>
<proteinExistence type="predicted"/>
<feature type="region of interest" description="Disordered" evidence="1">
    <location>
        <begin position="310"/>
        <end position="331"/>
    </location>
</feature>
<reference evidence="2 3" key="1">
    <citation type="journal article" date="2018" name="BMC Genomics">
        <title>Genomic evidence for intraspecific hybridization in a clonal and extremely halotolerant yeast.</title>
        <authorList>
            <person name="Gostincar C."/>
            <person name="Stajich J.E."/>
            <person name="Zupancic J."/>
            <person name="Zalar P."/>
            <person name="Gunde-Cimerman N."/>
        </authorList>
    </citation>
    <scope>NUCLEOTIDE SEQUENCE [LARGE SCALE GENOMIC DNA]</scope>
    <source>
        <strain evidence="2 3">EXF-6654</strain>
    </source>
</reference>